<dbReference type="Proteomes" id="UP000326903">
    <property type="component" value="Unassembled WGS sequence"/>
</dbReference>
<keyword evidence="1" id="KW-0812">Transmembrane</keyword>
<keyword evidence="1" id="KW-1133">Transmembrane helix</keyword>
<feature type="transmembrane region" description="Helical" evidence="1">
    <location>
        <begin position="17"/>
        <end position="37"/>
    </location>
</feature>
<organism evidence="2 3">
    <name type="scientific">Ginsengibacter hankyongi</name>
    <dbReference type="NCBI Taxonomy" id="2607284"/>
    <lineage>
        <taxon>Bacteria</taxon>
        <taxon>Pseudomonadati</taxon>
        <taxon>Bacteroidota</taxon>
        <taxon>Chitinophagia</taxon>
        <taxon>Chitinophagales</taxon>
        <taxon>Chitinophagaceae</taxon>
        <taxon>Ginsengibacter</taxon>
    </lineage>
</organism>
<dbReference type="RefSeq" id="WP_150413201.1">
    <property type="nucleotide sequence ID" value="NZ_VYQF01000001.1"/>
</dbReference>
<gene>
    <name evidence="2" type="ORF">FW778_03460</name>
</gene>
<protein>
    <submittedName>
        <fullName evidence="2">CcoQ/FixQ family Cbb3-type cytochrome c oxidase assembly chaperone</fullName>
    </submittedName>
</protein>
<reference evidence="2 3" key="1">
    <citation type="submission" date="2019-09" db="EMBL/GenBank/DDBJ databases">
        <title>Draft genome sequence of Ginsengibacter sp. BR5-29.</title>
        <authorList>
            <person name="Im W.-T."/>
        </authorList>
    </citation>
    <scope>NUCLEOTIDE SEQUENCE [LARGE SCALE GENOMIC DNA]</scope>
    <source>
        <strain evidence="2 3">BR5-29</strain>
    </source>
</reference>
<evidence type="ECO:0000256" key="1">
    <source>
        <dbReference type="SAM" id="Phobius"/>
    </source>
</evidence>
<evidence type="ECO:0000313" key="3">
    <source>
        <dbReference type="Proteomes" id="UP000326903"/>
    </source>
</evidence>
<proteinExistence type="predicted"/>
<keyword evidence="3" id="KW-1185">Reference proteome</keyword>
<dbReference type="EMBL" id="VYQF01000001">
    <property type="protein sequence ID" value="KAA9041112.1"/>
    <property type="molecule type" value="Genomic_DNA"/>
</dbReference>
<comment type="caution">
    <text evidence="2">The sequence shown here is derived from an EMBL/GenBank/DDBJ whole genome shotgun (WGS) entry which is preliminary data.</text>
</comment>
<keyword evidence="1" id="KW-0472">Membrane</keyword>
<sequence>MFTFIKQYAEKINGAHIYAYISLFIFLVFFIVLLILVKKMSKERVKELSNIPFDKEELNNSII</sequence>
<evidence type="ECO:0000313" key="2">
    <source>
        <dbReference type="EMBL" id="KAA9041112.1"/>
    </source>
</evidence>
<name>A0A5J5INN1_9BACT</name>
<accession>A0A5J5INN1</accession>
<dbReference type="AlphaFoldDB" id="A0A5J5INN1"/>